<comment type="caution">
    <text evidence="19">The sequence shown here is derived from an EMBL/GenBank/DDBJ whole genome shotgun (WGS) entry which is preliminary data.</text>
</comment>
<keyword evidence="5 17" id="KW-0732">Signal</keyword>
<evidence type="ECO:0000256" key="8">
    <source>
        <dbReference type="ARBA" id="ARBA00023008"/>
    </source>
</evidence>
<reference evidence="19" key="1">
    <citation type="journal article" date="2023" name="Mol. Phylogenet. Evol.">
        <title>Genome-scale phylogeny and comparative genomics of the fungal order Sordariales.</title>
        <authorList>
            <person name="Hensen N."/>
            <person name="Bonometti L."/>
            <person name="Westerberg I."/>
            <person name="Brannstrom I.O."/>
            <person name="Guillou S."/>
            <person name="Cros-Aarteil S."/>
            <person name="Calhoun S."/>
            <person name="Haridas S."/>
            <person name="Kuo A."/>
            <person name="Mondo S."/>
            <person name="Pangilinan J."/>
            <person name="Riley R."/>
            <person name="LaButti K."/>
            <person name="Andreopoulos B."/>
            <person name="Lipzen A."/>
            <person name="Chen C."/>
            <person name="Yan M."/>
            <person name="Daum C."/>
            <person name="Ng V."/>
            <person name="Clum A."/>
            <person name="Steindorff A."/>
            <person name="Ohm R.A."/>
            <person name="Martin F."/>
            <person name="Silar P."/>
            <person name="Natvig D.O."/>
            <person name="Lalanne C."/>
            <person name="Gautier V."/>
            <person name="Ament-Velasquez S.L."/>
            <person name="Kruys A."/>
            <person name="Hutchinson M.I."/>
            <person name="Powell A.J."/>
            <person name="Barry K."/>
            <person name="Miller A.N."/>
            <person name="Grigoriev I.V."/>
            <person name="Debuchy R."/>
            <person name="Gladieux P."/>
            <person name="Hiltunen Thoren M."/>
            <person name="Johannesson H."/>
        </authorList>
    </citation>
    <scope>NUCLEOTIDE SEQUENCE</scope>
    <source>
        <strain evidence="19">PSN243</strain>
    </source>
</reference>
<keyword evidence="6" id="KW-0136">Cellulose degradation</keyword>
<gene>
    <name evidence="19" type="ORF">QBC34DRAFT_159107</name>
</gene>
<evidence type="ECO:0000256" key="3">
    <source>
        <dbReference type="ARBA" id="ARBA00022525"/>
    </source>
</evidence>
<evidence type="ECO:0000256" key="12">
    <source>
        <dbReference type="ARBA" id="ARBA00023326"/>
    </source>
</evidence>
<dbReference type="CDD" id="cd21175">
    <property type="entry name" value="LPMO_AA9"/>
    <property type="match status" value="1"/>
</dbReference>
<evidence type="ECO:0000259" key="18">
    <source>
        <dbReference type="Pfam" id="PF03443"/>
    </source>
</evidence>
<feature type="compositionally biased region" description="Basic residues" evidence="16">
    <location>
        <begin position="493"/>
        <end position="507"/>
    </location>
</feature>
<feature type="chain" id="PRO_5043395689" description="lytic cellulose monooxygenase (C4-dehydrogenating)" evidence="17">
    <location>
        <begin position="20"/>
        <end position="507"/>
    </location>
</feature>
<dbReference type="GO" id="GO:0030245">
    <property type="term" value="P:cellulose catabolic process"/>
    <property type="evidence" value="ECO:0007669"/>
    <property type="project" value="UniProtKB-KW"/>
</dbReference>
<dbReference type="EMBL" id="MU865917">
    <property type="protein sequence ID" value="KAK4454421.1"/>
    <property type="molecule type" value="Genomic_DNA"/>
</dbReference>
<dbReference type="GO" id="GO:0005576">
    <property type="term" value="C:extracellular region"/>
    <property type="evidence" value="ECO:0007669"/>
    <property type="project" value="UniProtKB-SubCell"/>
</dbReference>
<evidence type="ECO:0000256" key="9">
    <source>
        <dbReference type="ARBA" id="ARBA00023033"/>
    </source>
</evidence>
<feature type="signal peptide" evidence="17">
    <location>
        <begin position="1"/>
        <end position="19"/>
    </location>
</feature>
<evidence type="ECO:0000256" key="16">
    <source>
        <dbReference type="SAM" id="MobiDB-lite"/>
    </source>
</evidence>
<evidence type="ECO:0000256" key="10">
    <source>
        <dbReference type="ARBA" id="ARBA00023157"/>
    </source>
</evidence>
<evidence type="ECO:0000256" key="5">
    <source>
        <dbReference type="ARBA" id="ARBA00022729"/>
    </source>
</evidence>
<dbReference type="Gene3D" id="2.70.50.70">
    <property type="match status" value="1"/>
</dbReference>
<evidence type="ECO:0000256" key="6">
    <source>
        <dbReference type="ARBA" id="ARBA00023001"/>
    </source>
</evidence>
<evidence type="ECO:0000256" key="4">
    <source>
        <dbReference type="ARBA" id="ARBA00022723"/>
    </source>
</evidence>
<evidence type="ECO:0000256" key="2">
    <source>
        <dbReference type="ARBA" id="ARBA00004613"/>
    </source>
</evidence>
<keyword evidence="10" id="KW-1015">Disulfide bond</keyword>
<evidence type="ECO:0000256" key="14">
    <source>
        <dbReference type="ARBA" id="ARBA00045077"/>
    </source>
</evidence>
<evidence type="ECO:0000256" key="13">
    <source>
        <dbReference type="ARBA" id="ARBA00044502"/>
    </source>
</evidence>
<dbReference type="AlphaFoldDB" id="A0AAV9H116"/>
<protein>
    <recommendedName>
        <fullName evidence="15">lytic cellulose monooxygenase (C4-dehydrogenating)</fullName>
        <ecNumber evidence="15">1.14.99.56</ecNumber>
    </recommendedName>
</protein>
<dbReference type="EC" id="1.14.99.56" evidence="15"/>
<comment type="similarity">
    <text evidence="13">Belongs to the polysaccharide monooxygenase AA9 family.</text>
</comment>
<evidence type="ECO:0000313" key="20">
    <source>
        <dbReference type="Proteomes" id="UP001321760"/>
    </source>
</evidence>
<evidence type="ECO:0000256" key="1">
    <source>
        <dbReference type="ARBA" id="ARBA00001973"/>
    </source>
</evidence>
<feature type="region of interest" description="Disordered" evidence="16">
    <location>
        <begin position="456"/>
        <end position="507"/>
    </location>
</feature>
<comment type="subcellular location">
    <subcellularLocation>
        <location evidence="2">Secreted</location>
    </subcellularLocation>
</comment>
<dbReference type="PANTHER" id="PTHR33353:SF32">
    <property type="entry name" value="ENDO-BETA-1,4-GLUCANASE D"/>
    <property type="match status" value="1"/>
</dbReference>
<keyword evidence="11" id="KW-0119">Carbohydrate metabolism</keyword>
<evidence type="ECO:0000313" key="19">
    <source>
        <dbReference type="EMBL" id="KAK4454421.1"/>
    </source>
</evidence>
<proteinExistence type="inferred from homology"/>
<dbReference type="PANTHER" id="PTHR33353">
    <property type="entry name" value="PUTATIVE (AFU_ORTHOLOGUE AFUA_1G12560)-RELATED"/>
    <property type="match status" value="1"/>
</dbReference>
<comment type="cofactor">
    <cofactor evidence="1">
        <name>Cu(2+)</name>
        <dbReference type="ChEBI" id="CHEBI:29036"/>
    </cofactor>
</comment>
<organism evidence="19 20">
    <name type="scientific">Podospora aff. communis PSN243</name>
    <dbReference type="NCBI Taxonomy" id="3040156"/>
    <lineage>
        <taxon>Eukaryota</taxon>
        <taxon>Fungi</taxon>
        <taxon>Dikarya</taxon>
        <taxon>Ascomycota</taxon>
        <taxon>Pezizomycotina</taxon>
        <taxon>Sordariomycetes</taxon>
        <taxon>Sordariomycetidae</taxon>
        <taxon>Sordariales</taxon>
        <taxon>Podosporaceae</taxon>
        <taxon>Podospora</taxon>
    </lineage>
</organism>
<accession>A0AAV9H116</accession>
<keyword evidence="4" id="KW-0479">Metal-binding</keyword>
<dbReference type="GO" id="GO:0046872">
    <property type="term" value="F:metal ion binding"/>
    <property type="evidence" value="ECO:0007669"/>
    <property type="project" value="UniProtKB-KW"/>
</dbReference>
<name>A0AAV9H116_9PEZI</name>
<comment type="catalytic activity">
    <reaction evidence="14">
        <text>[(1-&gt;4)-beta-D-glucosyl]n+m + reduced acceptor + O2 = 4-dehydro-beta-D-glucosyl-[(1-&gt;4)-beta-D-glucosyl]n-1 + [(1-&gt;4)-beta-D-glucosyl]m + acceptor + H2O.</text>
        <dbReference type="EC" id="1.14.99.56"/>
    </reaction>
</comment>
<dbReference type="Pfam" id="PF03443">
    <property type="entry name" value="AA9"/>
    <property type="match status" value="1"/>
</dbReference>
<keyword evidence="12" id="KW-0624">Polysaccharide degradation</keyword>
<keyword evidence="3" id="KW-0964">Secreted</keyword>
<dbReference type="Proteomes" id="UP001321760">
    <property type="component" value="Unassembled WGS sequence"/>
</dbReference>
<keyword evidence="19" id="KW-0378">Hydrolase</keyword>
<keyword evidence="7" id="KW-0560">Oxidoreductase</keyword>
<feature type="region of interest" description="Disordered" evidence="16">
    <location>
        <begin position="356"/>
        <end position="406"/>
    </location>
</feature>
<evidence type="ECO:0000256" key="11">
    <source>
        <dbReference type="ARBA" id="ARBA00023277"/>
    </source>
</evidence>
<keyword evidence="8" id="KW-0186">Copper</keyword>
<sequence>MRFSLPLVAAFGTLSSAHTVLTDIYINNVPQGDATCIRMPRNPSTASGPISSPYSNPDMACGRDGGKAVRFACPATPGSKLTFEFRGYPDYAQPTVLDDSHKGPISVYVKPVSDFDDAAAGDGWFKIWEQGYDTTTGTYATEKLIANKGFLSISLPDLPRGKYLVRSEIITLQNVTDGFVNPQFYSGCAQLYIQSDKTGSLSIPSESKATIPGHVSRQDPGLIFNIYDLHRPEYIIPGPKVFFPSSSTPSKVKAVSPLSEDQGGIPDECLIVSGNWCGVEVPSYTTLDGCWSSSKNCWDQADACHDTAPATGHLACEAWAEKCHALNDACHAEQLPGPPNKGQKLKQVFTRVVSPSEIPPAENSDSGGKPPATGGDPGVAPEPVSSSKSGSPTVPAGDLAGETPTSTVSSALAFPTELISSLAPIGTTPTGSSATSATSILASTSTTLPAVYLPTSAISSQRPVGTGTGRPSMPSVYLPSPPGNTGTPCSKSVRGKGKGKGKRQFRA</sequence>
<evidence type="ECO:0000256" key="15">
    <source>
        <dbReference type="ARBA" id="ARBA00047174"/>
    </source>
</evidence>
<reference evidence="19" key="2">
    <citation type="submission" date="2023-05" db="EMBL/GenBank/DDBJ databases">
        <authorList>
            <consortium name="Lawrence Berkeley National Laboratory"/>
            <person name="Steindorff A."/>
            <person name="Hensen N."/>
            <person name="Bonometti L."/>
            <person name="Westerberg I."/>
            <person name="Brannstrom I.O."/>
            <person name="Guillou S."/>
            <person name="Cros-Aarteil S."/>
            <person name="Calhoun S."/>
            <person name="Haridas S."/>
            <person name="Kuo A."/>
            <person name="Mondo S."/>
            <person name="Pangilinan J."/>
            <person name="Riley R."/>
            <person name="Labutti K."/>
            <person name="Andreopoulos B."/>
            <person name="Lipzen A."/>
            <person name="Chen C."/>
            <person name="Yanf M."/>
            <person name="Daum C."/>
            <person name="Ng V."/>
            <person name="Clum A."/>
            <person name="Ohm R."/>
            <person name="Martin F."/>
            <person name="Silar P."/>
            <person name="Natvig D."/>
            <person name="Lalanne C."/>
            <person name="Gautier V."/>
            <person name="Ament-Velasquez S.L."/>
            <person name="Kruys A."/>
            <person name="Hutchinson M.I."/>
            <person name="Powell A.J."/>
            <person name="Barry K."/>
            <person name="Miller A.N."/>
            <person name="Grigoriev I.V."/>
            <person name="Debuchy R."/>
            <person name="Gladieux P."/>
            <person name="Thoren M.H."/>
            <person name="Johannesson H."/>
        </authorList>
    </citation>
    <scope>NUCLEOTIDE SEQUENCE</scope>
    <source>
        <strain evidence="19">PSN243</strain>
    </source>
</reference>
<evidence type="ECO:0000256" key="17">
    <source>
        <dbReference type="SAM" id="SignalP"/>
    </source>
</evidence>
<evidence type="ECO:0000256" key="7">
    <source>
        <dbReference type="ARBA" id="ARBA00023002"/>
    </source>
</evidence>
<dbReference type="GO" id="GO:0004497">
    <property type="term" value="F:monooxygenase activity"/>
    <property type="evidence" value="ECO:0007669"/>
    <property type="project" value="UniProtKB-KW"/>
</dbReference>
<dbReference type="InterPro" id="IPR049892">
    <property type="entry name" value="AA9"/>
</dbReference>
<keyword evidence="9" id="KW-0503">Monooxygenase</keyword>
<keyword evidence="20" id="KW-1185">Reference proteome</keyword>
<dbReference type="InterPro" id="IPR005103">
    <property type="entry name" value="AA9_LPMO"/>
</dbReference>
<dbReference type="GO" id="GO:0016787">
    <property type="term" value="F:hydrolase activity"/>
    <property type="evidence" value="ECO:0007669"/>
    <property type="project" value="UniProtKB-KW"/>
</dbReference>
<feature type="domain" description="Auxiliary Activity family 9 catalytic" evidence="18">
    <location>
        <begin position="18"/>
        <end position="229"/>
    </location>
</feature>